<keyword evidence="7" id="KW-0675">Receptor</keyword>
<organism evidence="10">
    <name type="scientific">marine sediment metagenome</name>
    <dbReference type="NCBI Taxonomy" id="412755"/>
    <lineage>
        <taxon>unclassified sequences</taxon>
        <taxon>metagenomes</taxon>
        <taxon>ecological metagenomes</taxon>
    </lineage>
</organism>
<evidence type="ECO:0000256" key="8">
    <source>
        <dbReference type="ARBA" id="ARBA00023237"/>
    </source>
</evidence>
<dbReference type="GO" id="GO:0015344">
    <property type="term" value="F:siderophore uptake transmembrane transporter activity"/>
    <property type="evidence" value="ECO:0007669"/>
    <property type="project" value="TreeGrafter"/>
</dbReference>
<evidence type="ECO:0000256" key="4">
    <source>
        <dbReference type="ARBA" id="ARBA00022729"/>
    </source>
</evidence>
<keyword evidence="5" id="KW-0798">TonB box</keyword>
<evidence type="ECO:0000256" key="5">
    <source>
        <dbReference type="ARBA" id="ARBA00023077"/>
    </source>
</evidence>
<evidence type="ECO:0000256" key="7">
    <source>
        <dbReference type="ARBA" id="ARBA00023170"/>
    </source>
</evidence>
<reference evidence="10" key="1">
    <citation type="journal article" date="2014" name="Front. Microbiol.">
        <title>High frequency of phylogenetically diverse reductive dehalogenase-homologous genes in deep subseafloor sedimentary metagenomes.</title>
        <authorList>
            <person name="Kawai M."/>
            <person name="Futagami T."/>
            <person name="Toyoda A."/>
            <person name="Takaki Y."/>
            <person name="Nishi S."/>
            <person name="Hori S."/>
            <person name="Arai W."/>
            <person name="Tsubouchi T."/>
            <person name="Morono Y."/>
            <person name="Uchiyama I."/>
            <person name="Ito T."/>
            <person name="Fujiyama A."/>
            <person name="Inagaki F."/>
            <person name="Takami H."/>
        </authorList>
    </citation>
    <scope>NUCLEOTIDE SEQUENCE</scope>
    <source>
        <strain evidence="10">Expedition CK06-06</strain>
    </source>
</reference>
<evidence type="ECO:0000259" key="9">
    <source>
        <dbReference type="Pfam" id="PF00593"/>
    </source>
</evidence>
<sequence>NIFKITGWAQNTGVEDEGVSYQDIDPGAQLELEIPQVPLNVGIRTENSSYADKSQFHLWIKDEAIVFKSIKGLSLGLEVGLKRIEGVDSEVLPHLKLTEQFNPKLQLQIEAEKKFYLPEFDDLYLSRDYIEINEELEKMVKLWNYEAQLKYELSSLADLSLGGFYNIGEDIIWNWDSASSLAKPEIRDMSSWGVKLDLLLHVGETFEQGISYAHQKAENFDDSGKVIPHYPQNMVDIWLIWSTGGWKVNMEAEFVDERYYEENIDDDEIPSGWKWRFEISRMIGENLEFFIEFLSNNNYYLWKDYKPSAKKLCFGLKGKLY</sequence>
<keyword evidence="2" id="KW-0813">Transport</keyword>
<dbReference type="GO" id="GO:0044718">
    <property type="term" value="P:siderophore transmembrane transport"/>
    <property type="evidence" value="ECO:0007669"/>
    <property type="project" value="TreeGrafter"/>
</dbReference>
<comment type="caution">
    <text evidence="10">The sequence shown here is derived from an EMBL/GenBank/DDBJ whole genome shotgun (WGS) entry which is preliminary data.</text>
</comment>
<proteinExistence type="predicted"/>
<evidence type="ECO:0000256" key="3">
    <source>
        <dbReference type="ARBA" id="ARBA00022692"/>
    </source>
</evidence>
<dbReference type="GO" id="GO:0009279">
    <property type="term" value="C:cell outer membrane"/>
    <property type="evidence" value="ECO:0007669"/>
    <property type="project" value="UniProtKB-SubCell"/>
</dbReference>
<protein>
    <recommendedName>
        <fullName evidence="9">TonB-dependent receptor-like beta-barrel domain-containing protein</fullName>
    </recommendedName>
</protein>
<dbReference type="PANTHER" id="PTHR30069:SF29">
    <property type="entry name" value="HEMOGLOBIN AND HEMOGLOBIN-HAPTOGLOBIN-BINDING PROTEIN 1-RELATED"/>
    <property type="match status" value="1"/>
</dbReference>
<dbReference type="Pfam" id="PF00593">
    <property type="entry name" value="TonB_dep_Rec_b-barrel"/>
    <property type="match status" value="1"/>
</dbReference>
<name>X1EXI7_9ZZZZ</name>
<dbReference type="Gene3D" id="2.40.170.20">
    <property type="entry name" value="TonB-dependent receptor, beta-barrel domain"/>
    <property type="match status" value="1"/>
</dbReference>
<comment type="subcellular location">
    <subcellularLocation>
        <location evidence="1">Cell outer membrane</location>
        <topology evidence="1">Multi-pass membrane protein</topology>
    </subcellularLocation>
</comment>
<accession>X1EXI7</accession>
<evidence type="ECO:0000256" key="6">
    <source>
        <dbReference type="ARBA" id="ARBA00023136"/>
    </source>
</evidence>
<keyword evidence="3" id="KW-0812">Transmembrane</keyword>
<keyword evidence="4" id="KW-0732">Signal</keyword>
<keyword evidence="8" id="KW-0998">Cell outer membrane</keyword>
<dbReference type="InterPro" id="IPR039426">
    <property type="entry name" value="TonB-dep_rcpt-like"/>
</dbReference>
<dbReference type="InterPro" id="IPR000531">
    <property type="entry name" value="Beta-barrel_TonB"/>
</dbReference>
<feature type="domain" description="TonB-dependent receptor-like beta-barrel" evidence="9">
    <location>
        <begin position="28"/>
        <end position="263"/>
    </location>
</feature>
<feature type="non-terminal residue" evidence="10">
    <location>
        <position position="1"/>
    </location>
</feature>
<dbReference type="InterPro" id="IPR036942">
    <property type="entry name" value="Beta-barrel_TonB_sf"/>
</dbReference>
<dbReference type="EMBL" id="BARU01000792">
    <property type="protein sequence ID" value="GAH24990.1"/>
    <property type="molecule type" value="Genomic_DNA"/>
</dbReference>
<evidence type="ECO:0000256" key="2">
    <source>
        <dbReference type="ARBA" id="ARBA00022448"/>
    </source>
</evidence>
<dbReference type="AlphaFoldDB" id="X1EXI7"/>
<dbReference type="PANTHER" id="PTHR30069">
    <property type="entry name" value="TONB-DEPENDENT OUTER MEMBRANE RECEPTOR"/>
    <property type="match status" value="1"/>
</dbReference>
<evidence type="ECO:0000256" key="1">
    <source>
        <dbReference type="ARBA" id="ARBA00004571"/>
    </source>
</evidence>
<evidence type="ECO:0000313" key="10">
    <source>
        <dbReference type="EMBL" id="GAH24990.1"/>
    </source>
</evidence>
<keyword evidence="6" id="KW-0472">Membrane</keyword>
<gene>
    <name evidence="10" type="ORF">S03H2_02391</name>
</gene>
<dbReference type="SUPFAM" id="SSF56935">
    <property type="entry name" value="Porins"/>
    <property type="match status" value="1"/>
</dbReference>